<dbReference type="InterPro" id="IPR002156">
    <property type="entry name" value="RNaseH_domain"/>
</dbReference>
<dbReference type="GO" id="GO:0004523">
    <property type="term" value="F:RNA-DNA hybrid ribonuclease activity"/>
    <property type="evidence" value="ECO:0007669"/>
    <property type="project" value="InterPro"/>
</dbReference>
<dbReference type="EMBL" id="BGPR01005364">
    <property type="protein sequence ID" value="GBN09495.1"/>
    <property type="molecule type" value="Genomic_DNA"/>
</dbReference>
<dbReference type="OrthoDB" id="6514649at2759"/>
<dbReference type="AlphaFoldDB" id="A0A4Y2L4C5"/>
<feature type="domain" description="RNase H type-1" evidence="1">
    <location>
        <begin position="24"/>
        <end position="116"/>
    </location>
</feature>
<keyword evidence="3" id="KW-1185">Reference proteome</keyword>
<dbReference type="GO" id="GO:0003676">
    <property type="term" value="F:nucleic acid binding"/>
    <property type="evidence" value="ECO:0007669"/>
    <property type="project" value="InterPro"/>
</dbReference>
<name>A0A4Y2L4C5_ARAVE</name>
<evidence type="ECO:0000313" key="3">
    <source>
        <dbReference type="Proteomes" id="UP000499080"/>
    </source>
</evidence>
<protein>
    <recommendedName>
        <fullName evidence="1">RNase H type-1 domain-containing protein</fullName>
    </recommendedName>
</protein>
<proteinExistence type="predicted"/>
<comment type="caution">
    <text evidence="2">The sequence shown here is derived from an EMBL/GenBank/DDBJ whole genome shotgun (WGS) entry which is preliminary data.</text>
</comment>
<evidence type="ECO:0000313" key="2">
    <source>
        <dbReference type="EMBL" id="GBN09495.1"/>
    </source>
</evidence>
<organism evidence="2 3">
    <name type="scientific">Araneus ventricosus</name>
    <name type="common">Orbweaver spider</name>
    <name type="synonym">Epeira ventricosa</name>
    <dbReference type="NCBI Taxonomy" id="182803"/>
    <lineage>
        <taxon>Eukaryota</taxon>
        <taxon>Metazoa</taxon>
        <taxon>Ecdysozoa</taxon>
        <taxon>Arthropoda</taxon>
        <taxon>Chelicerata</taxon>
        <taxon>Arachnida</taxon>
        <taxon>Araneae</taxon>
        <taxon>Araneomorphae</taxon>
        <taxon>Entelegynae</taxon>
        <taxon>Araneoidea</taxon>
        <taxon>Araneidae</taxon>
        <taxon>Araneus</taxon>
    </lineage>
</organism>
<evidence type="ECO:0000259" key="1">
    <source>
        <dbReference type="Pfam" id="PF00075"/>
    </source>
</evidence>
<gene>
    <name evidence="2" type="ORF">AVEN_141004_1</name>
</gene>
<reference evidence="2 3" key="1">
    <citation type="journal article" date="2019" name="Sci. Rep.">
        <title>Orb-weaving spider Araneus ventricosus genome elucidates the spidroin gene catalogue.</title>
        <authorList>
            <person name="Kono N."/>
            <person name="Nakamura H."/>
            <person name="Ohtoshi R."/>
            <person name="Moran D.A.P."/>
            <person name="Shinohara A."/>
            <person name="Yoshida Y."/>
            <person name="Fujiwara M."/>
            <person name="Mori M."/>
            <person name="Tomita M."/>
            <person name="Arakawa K."/>
        </authorList>
    </citation>
    <scope>NUCLEOTIDE SEQUENCE [LARGE SCALE GENOMIC DNA]</scope>
</reference>
<accession>A0A4Y2L4C5</accession>
<dbReference type="InterPro" id="IPR036397">
    <property type="entry name" value="RNaseH_sf"/>
</dbReference>
<dbReference type="Proteomes" id="UP000499080">
    <property type="component" value="Unassembled WGS sequence"/>
</dbReference>
<dbReference type="InterPro" id="IPR012337">
    <property type="entry name" value="RNaseH-like_sf"/>
</dbReference>
<dbReference type="SUPFAM" id="SSF53098">
    <property type="entry name" value="Ribonuclease H-like"/>
    <property type="match status" value="1"/>
</dbReference>
<dbReference type="Pfam" id="PF00075">
    <property type="entry name" value="RNase_H"/>
    <property type="match status" value="1"/>
</dbReference>
<dbReference type="Gene3D" id="3.30.420.10">
    <property type="entry name" value="Ribonuclease H-like superfamily/Ribonuclease H"/>
    <property type="match status" value="1"/>
</dbReference>
<sequence>MGLESIVRPDSPGASLKKKNEPFQDFLFRLKPYNSVCQAELAAIDFEDGWALEHDDKIQIYTDSQSSIEAIKSAKFKSAFVNNIKKSIYIARRLVGVTWVKAYASKTGNELADRLIELDS</sequence>